<sequence>MFKQLCIWFNSQKWEKMFALENREVIFRMKYIVRSKFLMRSVLHESGKLAILLLACF</sequence>
<organism evidence="1">
    <name type="scientific">Rhizophora mucronata</name>
    <name type="common">Asiatic mangrove</name>
    <dbReference type="NCBI Taxonomy" id="61149"/>
    <lineage>
        <taxon>Eukaryota</taxon>
        <taxon>Viridiplantae</taxon>
        <taxon>Streptophyta</taxon>
        <taxon>Embryophyta</taxon>
        <taxon>Tracheophyta</taxon>
        <taxon>Spermatophyta</taxon>
        <taxon>Magnoliopsida</taxon>
        <taxon>eudicotyledons</taxon>
        <taxon>Gunneridae</taxon>
        <taxon>Pentapetalae</taxon>
        <taxon>rosids</taxon>
        <taxon>fabids</taxon>
        <taxon>Malpighiales</taxon>
        <taxon>Rhizophoraceae</taxon>
        <taxon>Rhizophora</taxon>
    </lineage>
</organism>
<protein>
    <submittedName>
        <fullName evidence="1">Uncharacterized protein</fullName>
    </submittedName>
</protein>
<evidence type="ECO:0000313" key="1">
    <source>
        <dbReference type="EMBL" id="MBX11351.1"/>
    </source>
</evidence>
<name>A0A2P2L049_RHIMU</name>
<reference evidence="1" key="1">
    <citation type="submission" date="2018-02" db="EMBL/GenBank/DDBJ databases">
        <title>Rhizophora mucronata_Transcriptome.</title>
        <authorList>
            <person name="Meera S.P."/>
            <person name="Sreeshan A."/>
            <person name="Augustine A."/>
        </authorList>
    </citation>
    <scope>NUCLEOTIDE SEQUENCE</scope>
    <source>
        <tissue evidence="1">Leaf</tissue>
    </source>
</reference>
<proteinExistence type="predicted"/>
<dbReference type="AlphaFoldDB" id="A0A2P2L049"/>
<accession>A0A2P2L049</accession>
<dbReference type="EMBL" id="GGEC01030867">
    <property type="protein sequence ID" value="MBX11351.1"/>
    <property type="molecule type" value="Transcribed_RNA"/>
</dbReference>